<proteinExistence type="evidence at transcript level"/>
<dbReference type="AlphaFoldDB" id="F2ELU8"/>
<name>F2ELU8_HORVV</name>
<reference evidence="1" key="1">
    <citation type="journal article" date="2011" name="Plant Physiol.">
        <title>Comprehensive sequence analysis of 24,783 barley full-length cDNAs derived from 12 clone libraries.</title>
        <authorList>
            <person name="Matsumoto T."/>
            <person name="Tanaka T."/>
            <person name="Sakai H."/>
            <person name="Amano N."/>
            <person name="Kanamori H."/>
            <person name="Kurita K."/>
            <person name="Kikuta A."/>
            <person name="Kamiya K."/>
            <person name="Yamamoto M."/>
            <person name="Ikawa H."/>
            <person name="Fujii N."/>
            <person name="Hori K."/>
            <person name="Itoh T."/>
            <person name="Sato K."/>
        </authorList>
    </citation>
    <scope>NUCLEOTIDE SEQUENCE</scope>
    <source>
        <tissue evidence="1">Seed</tissue>
    </source>
</reference>
<evidence type="ECO:0000313" key="1">
    <source>
        <dbReference type="EMBL" id="BAK08320.1"/>
    </source>
</evidence>
<accession>F2ELU8</accession>
<protein>
    <submittedName>
        <fullName evidence="1">Predicted protein</fullName>
    </submittedName>
</protein>
<dbReference type="EMBL" id="AK377126">
    <property type="protein sequence ID" value="BAK08320.1"/>
    <property type="molecule type" value="mRNA"/>
</dbReference>
<sequence length="134" mass="14628">MTLRSTPPSLHDPHALAYTHVAHQRDQYGRAPTERHGQPVTIAHTHARMYIACTRVGQCPDTSSMRPNAPRTRPGAPDAGHHHRAWLICANSIQAATSMAFGRVRRSLLPLCLLARGGRQVCPGWDGLGQVSAK</sequence>
<organism evidence="1">
    <name type="scientific">Hordeum vulgare subsp. vulgare</name>
    <name type="common">Domesticated barley</name>
    <dbReference type="NCBI Taxonomy" id="112509"/>
    <lineage>
        <taxon>Eukaryota</taxon>
        <taxon>Viridiplantae</taxon>
        <taxon>Streptophyta</taxon>
        <taxon>Embryophyta</taxon>
        <taxon>Tracheophyta</taxon>
        <taxon>Spermatophyta</taxon>
        <taxon>Magnoliopsida</taxon>
        <taxon>Liliopsida</taxon>
        <taxon>Poales</taxon>
        <taxon>Poaceae</taxon>
        <taxon>BOP clade</taxon>
        <taxon>Pooideae</taxon>
        <taxon>Triticodae</taxon>
        <taxon>Triticeae</taxon>
        <taxon>Hordeinae</taxon>
        <taxon>Hordeum</taxon>
    </lineage>
</organism>